<organism evidence="5 6">
    <name type="scientific">Paenibacillus dendrobii</name>
    <dbReference type="NCBI Taxonomy" id="2691084"/>
    <lineage>
        <taxon>Bacteria</taxon>
        <taxon>Bacillati</taxon>
        <taxon>Bacillota</taxon>
        <taxon>Bacilli</taxon>
        <taxon>Bacillales</taxon>
        <taxon>Paenibacillaceae</taxon>
        <taxon>Paenibacillus</taxon>
    </lineage>
</organism>
<dbReference type="InterPro" id="IPR003313">
    <property type="entry name" value="AraC-bd"/>
</dbReference>
<protein>
    <submittedName>
        <fullName evidence="5">Helix-turn-helix domain-containing protein</fullName>
    </submittedName>
</protein>
<gene>
    <name evidence="5" type="ORF">GRF59_10545</name>
</gene>
<dbReference type="SUPFAM" id="SSF51215">
    <property type="entry name" value="Regulatory protein AraC"/>
    <property type="match status" value="1"/>
</dbReference>
<dbReference type="PANTHER" id="PTHR43280:SF2">
    <property type="entry name" value="HTH-TYPE TRANSCRIPTIONAL REGULATOR EXSA"/>
    <property type="match status" value="1"/>
</dbReference>
<name>A0A7X3IL52_9BACL</name>
<evidence type="ECO:0000259" key="4">
    <source>
        <dbReference type="PROSITE" id="PS01124"/>
    </source>
</evidence>
<dbReference type="InterPro" id="IPR018060">
    <property type="entry name" value="HTH_AraC"/>
</dbReference>
<comment type="caution">
    <text evidence="5">The sequence shown here is derived from an EMBL/GenBank/DDBJ whole genome shotgun (WGS) entry which is preliminary data.</text>
</comment>
<evidence type="ECO:0000256" key="1">
    <source>
        <dbReference type="ARBA" id="ARBA00023015"/>
    </source>
</evidence>
<keyword evidence="3" id="KW-0804">Transcription</keyword>
<keyword evidence="6" id="KW-1185">Reference proteome</keyword>
<dbReference type="PANTHER" id="PTHR43280">
    <property type="entry name" value="ARAC-FAMILY TRANSCRIPTIONAL REGULATOR"/>
    <property type="match status" value="1"/>
</dbReference>
<dbReference type="AlphaFoldDB" id="A0A7X3IL52"/>
<dbReference type="PRINTS" id="PR00032">
    <property type="entry name" value="HTHARAC"/>
</dbReference>
<dbReference type="SMART" id="SM00342">
    <property type="entry name" value="HTH_ARAC"/>
    <property type="match status" value="1"/>
</dbReference>
<dbReference type="InterPro" id="IPR020449">
    <property type="entry name" value="Tscrpt_reg_AraC-type_HTH"/>
</dbReference>
<reference evidence="5 6" key="1">
    <citation type="submission" date="2019-12" db="EMBL/GenBank/DDBJ databases">
        <title>Paenibacillus sp. nov., an endophytic bacterium isolated from the stem of Dendrobium.</title>
        <authorList>
            <person name="Zhao R."/>
        </authorList>
    </citation>
    <scope>NUCLEOTIDE SEQUENCE [LARGE SCALE GENOMIC DNA]</scope>
    <source>
        <strain evidence="5 6">HJL G12</strain>
    </source>
</reference>
<evidence type="ECO:0000256" key="3">
    <source>
        <dbReference type="ARBA" id="ARBA00023163"/>
    </source>
</evidence>
<dbReference type="InterPro" id="IPR037923">
    <property type="entry name" value="HTH-like"/>
</dbReference>
<sequence length="289" mass="34166">MKIHNAIQWRDNLYLFHYRSVRTEPVEYFHAHEGLEILYIHEGTGKYIINNQTYPLQPCTLILVKPFQIHEIKVRVPPDYVRTLLKIKASVIESFLGVLPQLTSALTQFLEQKLSYQVFYLSHKDASYFEDQFLHLHETLAIVPSKFQKEIVPLFLFQFFTHFNSHIYSPGANKVMLHLASSGSTELIGAIVKWIDKHYNLSFTIKDMAEEFHFSPNYLSKLFKEQMGLTIIEYTNERRLEEAKMLLSEETLTVEEISKEAGFNYPSYFIAMFKKRYGMTPHRYRMRME</sequence>
<dbReference type="Gene3D" id="2.60.120.10">
    <property type="entry name" value="Jelly Rolls"/>
    <property type="match status" value="1"/>
</dbReference>
<accession>A0A7X3IL52</accession>
<proteinExistence type="predicted"/>
<dbReference type="Gene3D" id="1.10.10.60">
    <property type="entry name" value="Homeodomain-like"/>
    <property type="match status" value="2"/>
</dbReference>
<dbReference type="PROSITE" id="PS01124">
    <property type="entry name" value="HTH_ARAC_FAMILY_2"/>
    <property type="match status" value="1"/>
</dbReference>
<keyword evidence="1" id="KW-0805">Transcription regulation</keyword>
<dbReference type="InterPro" id="IPR009057">
    <property type="entry name" value="Homeodomain-like_sf"/>
</dbReference>
<dbReference type="RefSeq" id="WP_160497524.1">
    <property type="nucleotide sequence ID" value="NZ_WUBI01000001.1"/>
</dbReference>
<dbReference type="EMBL" id="WUBI01000001">
    <property type="protein sequence ID" value="MWV44072.1"/>
    <property type="molecule type" value="Genomic_DNA"/>
</dbReference>
<dbReference type="SUPFAM" id="SSF46689">
    <property type="entry name" value="Homeodomain-like"/>
    <property type="match status" value="2"/>
</dbReference>
<evidence type="ECO:0000313" key="6">
    <source>
        <dbReference type="Proteomes" id="UP000460318"/>
    </source>
</evidence>
<dbReference type="Pfam" id="PF12833">
    <property type="entry name" value="HTH_18"/>
    <property type="match status" value="1"/>
</dbReference>
<dbReference type="GO" id="GO:0003700">
    <property type="term" value="F:DNA-binding transcription factor activity"/>
    <property type="evidence" value="ECO:0007669"/>
    <property type="project" value="InterPro"/>
</dbReference>
<dbReference type="Pfam" id="PF02311">
    <property type="entry name" value="AraC_binding"/>
    <property type="match status" value="1"/>
</dbReference>
<dbReference type="Proteomes" id="UP000460318">
    <property type="component" value="Unassembled WGS sequence"/>
</dbReference>
<dbReference type="InterPro" id="IPR014710">
    <property type="entry name" value="RmlC-like_jellyroll"/>
</dbReference>
<feature type="domain" description="HTH araC/xylS-type" evidence="4">
    <location>
        <begin position="189"/>
        <end position="287"/>
    </location>
</feature>
<dbReference type="GO" id="GO:0043565">
    <property type="term" value="F:sequence-specific DNA binding"/>
    <property type="evidence" value="ECO:0007669"/>
    <property type="project" value="InterPro"/>
</dbReference>
<evidence type="ECO:0000313" key="5">
    <source>
        <dbReference type="EMBL" id="MWV44072.1"/>
    </source>
</evidence>
<evidence type="ECO:0000256" key="2">
    <source>
        <dbReference type="ARBA" id="ARBA00023125"/>
    </source>
</evidence>
<keyword evidence="2" id="KW-0238">DNA-binding</keyword>